<dbReference type="CDD" id="cd17352">
    <property type="entry name" value="MFS_MCT_SLC16"/>
    <property type="match status" value="1"/>
</dbReference>
<dbReference type="Gene3D" id="1.20.1250.20">
    <property type="entry name" value="MFS general substrate transporter like domains"/>
    <property type="match status" value="2"/>
</dbReference>
<comment type="subcellular location">
    <subcellularLocation>
        <location evidence="1">Membrane</location>
        <topology evidence="1">Multi-pass membrane protein</topology>
    </subcellularLocation>
</comment>
<feature type="transmembrane region" description="Helical" evidence="3">
    <location>
        <begin position="207"/>
        <end position="230"/>
    </location>
</feature>
<feature type="region of interest" description="Disordered" evidence="2">
    <location>
        <begin position="1"/>
        <end position="37"/>
    </location>
</feature>
<dbReference type="AlphaFoldDB" id="F6WJT4"/>
<feature type="transmembrane region" description="Helical" evidence="3">
    <location>
        <begin position="124"/>
        <end position="142"/>
    </location>
</feature>
<keyword evidence="6" id="KW-1185">Reference proteome</keyword>
<keyword evidence="3" id="KW-0812">Transmembrane</keyword>
<sequence length="524" mass="57719">MSSNIVNNVNNQTQSSSSSTNNNKHANGKRPSLHNTNPLIVNSKQYVEPPDGGWGWVIVVAVWFDNMLVIGMLKSLGVLFPAFRSYFQESAGAISWINSISLSMRATAAPLSAALSNKYGERKVVALGGVLVVIGLIMSVYATSPYYLYGSLGCVTGIGFAFASLPALTMIGRYFKVRRSLANGLSRSGGAATFFLAPLLQLLVTNYGWQGCLLIVAGLELHLIACALLFRPLRLKEELQFEPTTTLKNHRDNQMQPHTFNDEFTKSDGFKSGFVAHRAISDRQKLKMMQQEVEKRVQQYGVTESLIVDHFPQIEPVYQPKQKSTLDFSLLLNPKWAVITLNLVLTQFGYSITLVHTVARAKLLGIGEYESAMLLSFVGLSEVVAQLSSGAFADRQYIKRIHLHKIYIGVMAIATACSLLCNSFLTMAIYCVLFGCGSGSWQGNILPLTVDTLGVRTLRSAYGFCLFFSGVCGQLIGPPIAGMMFDATQSYTYSFILATICFFIASFVLWLEVPASKFVRRKEE</sequence>
<name>F6WJT4_CIOIN</name>
<gene>
    <name evidence="5" type="primary">LOC100180621</name>
</gene>
<dbReference type="Ensembl" id="ENSCINT00000010539.3">
    <property type="protein sequence ID" value="ENSCINP00000010539.3"/>
    <property type="gene ID" value="ENSCING00000005110.3"/>
</dbReference>
<keyword evidence="3" id="KW-1133">Transmembrane helix</keyword>
<evidence type="ECO:0000256" key="1">
    <source>
        <dbReference type="ARBA" id="ARBA00004141"/>
    </source>
</evidence>
<dbReference type="InterPro" id="IPR020846">
    <property type="entry name" value="MFS_dom"/>
</dbReference>
<dbReference type="InterPro" id="IPR050327">
    <property type="entry name" value="Proton-linked_MCT"/>
</dbReference>
<reference evidence="6" key="1">
    <citation type="journal article" date="2002" name="Science">
        <title>The draft genome of Ciona intestinalis: insights into chordate and vertebrate origins.</title>
        <authorList>
            <person name="Dehal P."/>
            <person name="Satou Y."/>
            <person name="Campbell R.K."/>
            <person name="Chapman J."/>
            <person name="Degnan B."/>
            <person name="De Tomaso A."/>
            <person name="Davidson B."/>
            <person name="Di Gregorio A."/>
            <person name="Gelpke M."/>
            <person name="Goodstein D.M."/>
            <person name="Harafuji N."/>
            <person name="Hastings K.E."/>
            <person name="Ho I."/>
            <person name="Hotta K."/>
            <person name="Huang W."/>
            <person name="Kawashima T."/>
            <person name="Lemaire P."/>
            <person name="Martinez D."/>
            <person name="Meinertzhagen I.A."/>
            <person name="Necula S."/>
            <person name="Nonaka M."/>
            <person name="Putnam N."/>
            <person name="Rash S."/>
            <person name="Saiga H."/>
            <person name="Satake M."/>
            <person name="Terry A."/>
            <person name="Yamada L."/>
            <person name="Wang H.G."/>
            <person name="Awazu S."/>
            <person name="Azumi K."/>
            <person name="Boore J."/>
            <person name="Branno M."/>
            <person name="Chin-Bow S."/>
            <person name="DeSantis R."/>
            <person name="Doyle S."/>
            <person name="Francino P."/>
            <person name="Keys D.N."/>
            <person name="Haga S."/>
            <person name="Hayashi H."/>
            <person name="Hino K."/>
            <person name="Imai K.S."/>
            <person name="Inaba K."/>
            <person name="Kano S."/>
            <person name="Kobayashi K."/>
            <person name="Kobayashi M."/>
            <person name="Lee B.I."/>
            <person name="Makabe K.W."/>
            <person name="Manohar C."/>
            <person name="Matassi G."/>
            <person name="Medina M."/>
            <person name="Mochizuki Y."/>
            <person name="Mount S."/>
            <person name="Morishita T."/>
            <person name="Miura S."/>
            <person name="Nakayama A."/>
            <person name="Nishizaka S."/>
            <person name="Nomoto H."/>
            <person name="Ohta F."/>
            <person name="Oishi K."/>
            <person name="Rigoutsos I."/>
            <person name="Sano M."/>
            <person name="Sasaki A."/>
            <person name="Sasakura Y."/>
            <person name="Shoguchi E."/>
            <person name="Shin-i T."/>
            <person name="Spagnuolo A."/>
            <person name="Stainier D."/>
            <person name="Suzuki M.M."/>
            <person name="Tassy O."/>
            <person name="Takatori N."/>
            <person name="Tokuoka M."/>
            <person name="Yagi K."/>
            <person name="Yoshizaki F."/>
            <person name="Wada S."/>
            <person name="Zhang C."/>
            <person name="Hyatt P.D."/>
            <person name="Larimer F."/>
            <person name="Detter C."/>
            <person name="Doggett N."/>
            <person name="Glavina T."/>
            <person name="Hawkins T."/>
            <person name="Richardson P."/>
            <person name="Lucas S."/>
            <person name="Kohara Y."/>
            <person name="Levine M."/>
            <person name="Satoh N."/>
            <person name="Rokhsar D.S."/>
        </authorList>
    </citation>
    <scope>NUCLEOTIDE SEQUENCE [LARGE SCALE GENOMIC DNA]</scope>
</reference>
<dbReference type="InterPro" id="IPR036259">
    <property type="entry name" value="MFS_trans_sf"/>
</dbReference>
<proteinExistence type="predicted"/>
<evidence type="ECO:0000313" key="6">
    <source>
        <dbReference type="Proteomes" id="UP000008144"/>
    </source>
</evidence>
<dbReference type="PANTHER" id="PTHR11360:SF284">
    <property type="entry name" value="EG:103B4.3 PROTEIN-RELATED"/>
    <property type="match status" value="1"/>
</dbReference>
<protein>
    <submittedName>
        <fullName evidence="5">Monocarboxylate transporter 5-like</fullName>
    </submittedName>
</protein>
<dbReference type="Proteomes" id="UP000008144">
    <property type="component" value="Unassembled WGS sequence"/>
</dbReference>
<evidence type="ECO:0000256" key="2">
    <source>
        <dbReference type="SAM" id="MobiDB-lite"/>
    </source>
</evidence>
<feature type="transmembrane region" description="Helical" evidence="3">
    <location>
        <begin position="491"/>
        <end position="511"/>
    </location>
</feature>
<dbReference type="GO" id="GO:0008028">
    <property type="term" value="F:monocarboxylic acid transmembrane transporter activity"/>
    <property type="evidence" value="ECO:0000318"/>
    <property type="project" value="GO_Central"/>
</dbReference>
<feature type="transmembrane region" description="Helical" evidence="3">
    <location>
        <begin position="184"/>
        <end position="201"/>
    </location>
</feature>
<dbReference type="InterPro" id="IPR011701">
    <property type="entry name" value="MFS"/>
</dbReference>
<feature type="transmembrane region" description="Helical" evidence="3">
    <location>
        <begin position="405"/>
        <end position="421"/>
    </location>
</feature>
<accession>F6WJT4</accession>
<dbReference type="SUPFAM" id="SSF103473">
    <property type="entry name" value="MFS general substrate transporter"/>
    <property type="match status" value="1"/>
</dbReference>
<evidence type="ECO:0000313" key="5">
    <source>
        <dbReference type="Ensembl" id="ENSCINP00000010539.3"/>
    </source>
</evidence>
<dbReference type="PANTHER" id="PTHR11360">
    <property type="entry name" value="MONOCARBOXYLATE TRANSPORTER"/>
    <property type="match status" value="1"/>
</dbReference>
<keyword evidence="3" id="KW-0472">Membrane</keyword>
<evidence type="ECO:0000256" key="3">
    <source>
        <dbReference type="SAM" id="Phobius"/>
    </source>
</evidence>
<feature type="transmembrane region" description="Helical" evidence="3">
    <location>
        <begin position="53"/>
        <end position="73"/>
    </location>
</feature>
<dbReference type="GO" id="GO:0005886">
    <property type="term" value="C:plasma membrane"/>
    <property type="evidence" value="ECO:0000318"/>
    <property type="project" value="GO_Central"/>
</dbReference>
<reference evidence="5" key="2">
    <citation type="submission" date="2025-08" db="UniProtKB">
        <authorList>
            <consortium name="Ensembl"/>
        </authorList>
    </citation>
    <scope>IDENTIFICATION</scope>
</reference>
<dbReference type="PROSITE" id="PS50850">
    <property type="entry name" value="MFS"/>
    <property type="match status" value="1"/>
</dbReference>
<dbReference type="GeneTree" id="ENSGT00940000166812"/>
<organism evidence="5 6">
    <name type="scientific">Ciona intestinalis</name>
    <name type="common">Transparent sea squirt</name>
    <name type="synonym">Ascidia intestinalis</name>
    <dbReference type="NCBI Taxonomy" id="7719"/>
    <lineage>
        <taxon>Eukaryota</taxon>
        <taxon>Metazoa</taxon>
        <taxon>Chordata</taxon>
        <taxon>Tunicata</taxon>
        <taxon>Ascidiacea</taxon>
        <taxon>Phlebobranchia</taxon>
        <taxon>Cionidae</taxon>
        <taxon>Ciona</taxon>
    </lineage>
</organism>
<dbReference type="Pfam" id="PF07690">
    <property type="entry name" value="MFS_1"/>
    <property type="match status" value="1"/>
</dbReference>
<feature type="transmembrane region" description="Helical" evidence="3">
    <location>
        <begin position="148"/>
        <end position="172"/>
    </location>
</feature>
<evidence type="ECO:0000259" key="4">
    <source>
        <dbReference type="PROSITE" id="PS50850"/>
    </source>
</evidence>
<feature type="domain" description="Major facilitator superfamily (MFS) profile" evidence="4">
    <location>
        <begin position="55"/>
        <end position="517"/>
    </location>
</feature>
<reference evidence="5" key="3">
    <citation type="submission" date="2025-09" db="UniProtKB">
        <authorList>
            <consortium name="Ensembl"/>
        </authorList>
    </citation>
    <scope>IDENTIFICATION</scope>
</reference>
<dbReference type="FunFam" id="1.20.1250.20:FF:001380">
    <property type="entry name" value="monocarboxylate transporter 5-like"/>
    <property type="match status" value="1"/>
</dbReference>
<dbReference type="HOGENOM" id="CLU_001265_59_1_1"/>
<feature type="compositionally biased region" description="Low complexity" evidence="2">
    <location>
        <begin position="1"/>
        <end position="23"/>
    </location>
</feature>
<dbReference type="OMA" id="PKWAVIT"/>
<dbReference type="InParanoid" id="F6WJT4"/>